<evidence type="ECO:0000256" key="1">
    <source>
        <dbReference type="ARBA" id="ARBA00004123"/>
    </source>
</evidence>
<evidence type="ECO:0000259" key="6">
    <source>
        <dbReference type="Pfam" id="PF04937"/>
    </source>
</evidence>
<reference evidence="7 8" key="1">
    <citation type="submission" date="2024-08" db="EMBL/GenBank/DDBJ databases">
        <authorList>
            <person name="Cucini C."/>
            <person name="Frati F."/>
        </authorList>
    </citation>
    <scope>NUCLEOTIDE SEQUENCE [LARGE SCALE GENOMIC DNA]</scope>
</reference>
<keyword evidence="8" id="KW-1185">Reference proteome</keyword>
<keyword evidence="5" id="KW-0539">Nucleus</keyword>
<keyword evidence="4" id="KW-0862">Zinc</keyword>
<keyword evidence="2" id="KW-0479">Metal-binding</keyword>
<organism evidence="7 8">
    <name type="scientific">Orchesella dallaii</name>
    <dbReference type="NCBI Taxonomy" id="48710"/>
    <lineage>
        <taxon>Eukaryota</taxon>
        <taxon>Metazoa</taxon>
        <taxon>Ecdysozoa</taxon>
        <taxon>Arthropoda</taxon>
        <taxon>Hexapoda</taxon>
        <taxon>Collembola</taxon>
        <taxon>Entomobryomorpha</taxon>
        <taxon>Entomobryoidea</taxon>
        <taxon>Orchesellidae</taxon>
        <taxon>Orchesellinae</taxon>
        <taxon>Orchesella</taxon>
    </lineage>
</organism>
<keyword evidence="3" id="KW-0863">Zinc-finger</keyword>
<feature type="domain" description="DUF659" evidence="6">
    <location>
        <begin position="231"/>
        <end position="352"/>
    </location>
</feature>
<evidence type="ECO:0000256" key="5">
    <source>
        <dbReference type="ARBA" id="ARBA00023242"/>
    </source>
</evidence>
<dbReference type="PROSITE" id="PS51257">
    <property type="entry name" value="PROKAR_LIPOPROTEIN"/>
    <property type="match status" value="1"/>
</dbReference>
<dbReference type="InterPro" id="IPR012337">
    <property type="entry name" value="RNaseH-like_sf"/>
</dbReference>
<dbReference type="Pfam" id="PF04937">
    <property type="entry name" value="DUF659"/>
    <property type="match status" value="1"/>
</dbReference>
<evidence type="ECO:0000313" key="8">
    <source>
        <dbReference type="Proteomes" id="UP001642540"/>
    </source>
</evidence>
<evidence type="ECO:0000313" key="7">
    <source>
        <dbReference type="EMBL" id="CAL8122074.1"/>
    </source>
</evidence>
<evidence type="ECO:0000256" key="3">
    <source>
        <dbReference type="ARBA" id="ARBA00022771"/>
    </source>
</evidence>
<accession>A0ABP1RCJ0</accession>
<dbReference type="PANTHER" id="PTHR46481">
    <property type="entry name" value="ZINC FINGER BED DOMAIN-CONTAINING PROTEIN 4"/>
    <property type="match status" value="1"/>
</dbReference>
<dbReference type="SUPFAM" id="SSF53098">
    <property type="entry name" value="Ribonuclease H-like"/>
    <property type="match status" value="1"/>
</dbReference>
<dbReference type="Proteomes" id="UP001642540">
    <property type="component" value="Unassembled WGS sequence"/>
</dbReference>
<dbReference type="PANTHER" id="PTHR46481:SF10">
    <property type="entry name" value="ZINC FINGER BED DOMAIN-CONTAINING PROTEIN 39"/>
    <property type="match status" value="1"/>
</dbReference>
<dbReference type="InterPro" id="IPR007021">
    <property type="entry name" value="DUF659"/>
</dbReference>
<sequence length="458" mass="51823">MGKPTDKIWRHWYLQGTFASCNYCKSHQKKHATRCRKHTSNCPHAPAPVRKEFKDIIVSRATVVLKRLQTTVTRNQTESVPEACEAPNNTSVQHCDIKIEDTHQSSTESHSHNVEVPTSQTEQSTIDAVFSNASQLAAPSSYRQKVLDSHVNRLSAADLKELQKLFTKAMISGNVSFNWLQDTHLKTFFDKLGSGFCPPTRWEASHSVLDKLENEAAASINRRLELEWFFSVIPDGWTNIKGLSVVNIMLSNTVSCLFYKSFETGSNSQTGDYLQGQLNSIITEINTKFGHGKIVAIVSDRGSNYLNARTRIHNQQPGILSISCAAHALNLLVGDISKLPTIQSHLNQAKNIIKEIKNSKTKLGEYYAEFDRYVDEEKLEGRSHHKVSLSLPSVTRWFGVRDMLHKLKHAKNVLLRLAIKETCLLSSTSKRTIMDTNFWYKLERLYPLYTVLTNGIFT</sequence>
<dbReference type="EMBL" id="CAXLJM020000067">
    <property type="protein sequence ID" value="CAL8122074.1"/>
    <property type="molecule type" value="Genomic_DNA"/>
</dbReference>
<evidence type="ECO:0000256" key="4">
    <source>
        <dbReference type="ARBA" id="ARBA00022833"/>
    </source>
</evidence>
<comment type="subcellular location">
    <subcellularLocation>
        <location evidence="1">Nucleus</location>
    </subcellularLocation>
</comment>
<name>A0ABP1RCJ0_9HEXA</name>
<proteinExistence type="predicted"/>
<evidence type="ECO:0000256" key="2">
    <source>
        <dbReference type="ARBA" id="ARBA00022723"/>
    </source>
</evidence>
<protein>
    <recommendedName>
        <fullName evidence="6">DUF659 domain-containing protein</fullName>
    </recommendedName>
</protein>
<dbReference type="InterPro" id="IPR052035">
    <property type="entry name" value="ZnF_BED_domain_contain"/>
</dbReference>
<comment type="caution">
    <text evidence="7">The sequence shown here is derived from an EMBL/GenBank/DDBJ whole genome shotgun (WGS) entry which is preliminary data.</text>
</comment>
<gene>
    <name evidence="7" type="ORF">ODALV1_LOCUS19664</name>
</gene>